<organism evidence="4">
    <name type="scientific">Caenorhabditis remanei</name>
    <name type="common">Caenorhabditis vulgaris</name>
    <dbReference type="NCBI Taxonomy" id="31234"/>
    <lineage>
        <taxon>Eukaryota</taxon>
        <taxon>Metazoa</taxon>
        <taxon>Ecdysozoa</taxon>
        <taxon>Nematoda</taxon>
        <taxon>Chromadorea</taxon>
        <taxon>Rhabditida</taxon>
        <taxon>Rhabditina</taxon>
        <taxon>Rhabditomorpha</taxon>
        <taxon>Rhabditoidea</taxon>
        <taxon>Rhabditidae</taxon>
        <taxon>Peloderinae</taxon>
        <taxon>Caenorhabditis</taxon>
    </lineage>
</organism>
<dbReference type="HOGENOM" id="CLU_1788541_0_0_1"/>
<protein>
    <submittedName>
        <fullName evidence="3">Uncharacterized protein</fullName>
    </submittedName>
</protein>
<feature type="region of interest" description="Disordered" evidence="1">
    <location>
        <begin position="41"/>
        <end position="78"/>
    </location>
</feature>
<keyword evidence="2" id="KW-0472">Membrane</keyword>
<dbReference type="OrthoDB" id="5801126at2759"/>
<accession>E3M1N8</accession>
<feature type="compositionally biased region" description="Polar residues" evidence="1">
    <location>
        <begin position="49"/>
        <end position="65"/>
    </location>
</feature>
<evidence type="ECO:0000256" key="2">
    <source>
        <dbReference type="SAM" id="Phobius"/>
    </source>
</evidence>
<dbReference type="GO" id="GO:0004222">
    <property type="term" value="F:metalloendopeptidase activity"/>
    <property type="evidence" value="ECO:0007669"/>
    <property type="project" value="InterPro"/>
</dbReference>
<name>E3M1N8_CAERE</name>
<proteinExistence type="predicted"/>
<gene>
    <name evidence="3" type="ORF">CRE_06588</name>
</gene>
<evidence type="ECO:0000256" key="1">
    <source>
        <dbReference type="SAM" id="MobiDB-lite"/>
    </source>
</evidence>
<keyword evidence="2" id="KW-0812">Transmembrane</keyword>
<evidence type="ECO:0000313" key="4">
    <source>
        <dbReference type="Proteomes" id="UP000008281"/>
    </source>
</evidence>
<dbReference type="AlphaFoldDB" id="E3M1N8"/>
<keyword evidence="2" id="KW-1133">Transmembrane helix</keyword>
<dbReference type="PROSITE" id="PS51885">
    <property type="entry name" value="NEPRILYSIN"/>
    <property type="match status" value="1"/>
</dbReference>
<dbReference type="InterPro" id="IPR000718">
    <property type="entry name" value="Peptidase_M13"/>
</dbReference>
<dbReference type="Gene3D" id="3.40.390.10">
    <property type="entry name" value="Collagenase (Catalytic Domain)"/>
    <property type="match status" value="1"/>
</dbReference>
<dbReference type="GO" id="GO:0006508">
    <property type="term" value="P:proteolysis"/>
    <property type="evidence" value="ECO:0007669"/>
    <property type="project" value="InterPro"/>
</dbReference>
<feature type="transmembrane region" description="Helical" evidence="2">
    <location>
        <begin position="12"/>
        <end position="32"/>
    </location>
</feature>
<dbReference type="eggNOG" id="KOG3624">
    <property type="taxonomic scope" value="Eukaryota"/>
</dbReference>
<sequence length="170" mass="19567">MKLKECCAHPLLAFVIFLVVSIIAILTTFIILRMKDKPPHRLPLEPPKASTNSPESRKSQNQTIENHLPVSRPPTSSDPSIVTCESPECVTLAHKLLSFKLFRSFCNELFQLNYRDLSIDPCEDFHKASCGRYYENSLAENSIQEKQVFLQRIIKGDVILQYWENFGHFQ</sequence>
<keyword evidence="4" id="KW-1185">Reference proteome</keyword>
<dbReference type="InterPro" id="IPR024079">
    <property type="entry name" value="MetalloPept_cat_dom_sf"/>
</dbReference>
<dbReference type="SUPFAM" id="SSF55486">
    <property type="entry name" value="Metalloproteases ('zincins'), catalytic domain"/>
    <property type="match status" value="1"/>
</dbReference>
<reference evidence="3" key="1">
    <citation type="submission" date="2007-07" db="EMBL/GenBank/DDBJ databases">
        <title>PCAP assembly of the Caenorhabditis remanei genome.</title>
        <authorList>
            <consortium name="The Caenorhabditis remanei Sequencing Consortium"/>
            <person name="Wilson R.K."/>
        </authorList>
    </citation>
    <scope>NUCLEOTIDE SEQUENCE [LARGE SCALE GENOMIC DNA]</scope>
    <source>
        <strain evidence="3">PB4641</strain>
    </source>
</reference>
<dbReference type="EMBL" id="DS268421">
    <property type="protein sequence ID" value="EFO88974.1"/>
    <property type="molecule type" value="Genomic_DNA"/>
</dbReference>
<evidence type="ECO:0000313" key="3">
    <source>
        <dbReference type="EMBL" id="EFO88974.1"/>
    </source>
</evidence>
<dbReference type="InParanoid" id="E3M1N8"/>
<dbReference type="Proteomes" id="UP000008281">
    <property type="component" value="Unassembled WGS sequence"/>
</dbReference>